<dbReference type="EMBL" id="SDMP01000016">
    <property type="protein sequence ID" value="RYR03662.1"/>
    <property type="molecule type" value="Genomic_DNA"/>
</dbReference>
<dbReference type="Gene3D" id="1.25.10.10">
    <property type="entry name" value="Leucine-rich Repeat Variant"/>
    <property type="match status" value="1"/>
</dbReference>
<dbReference type="PANTHER" id="PTHR12616">
    <property type="entry name" value="VACUOLAR PROTEIN SORTING VPS41"/>
    <property type="match status" value="1"/>
</dbReference>
<organism evidence="2 3">
    <name type="scientific">Arachis hypogaea</name>
    <name type="common">Peanut</name>
    <dbReference type="NCBI Taxonomy" id="3818"/>
    <lineage>
        <taxon>Eukaryota</taxon>
        <taxon>Viridiplantae</taxon>
        <taxon>Streptophyta</taxon>
        <taxon>Embryophyta</taxon>
        <taxon>Tracheophyta</taxon>
        <taxon>Spermatophyta</taxon>
        <taxon>Magnoliopsida</taxon>
        <taxon>eudicotyledons</taxon>
        <taxon>Gunneridae</taxon>
        <taxon>Pentapetalae</taxon>
        <taxon>rosids</taxon>
        <taxon>fabids</taxon>
        <taxon>Fabales</taxon>
        <taxon>Fabaceae</taxon>
        <taxon>Papilionoideae</taxon>
        <taxon>50 kb inversion clade</taxon>
        <taxon>dalbergioids sensu lato</taxon>
        <taxon>Dalbergieae</taxon>
        <taxon>Pterocarpus clade</taxon>
        <taxon>Arachis</taxon>
    </lineage>
</organism>
<feature type="domain" description="Vacuolar protein sorting-associated protein 8 central" evidence="1">
    <location>
        <begin position="130"/>
        <end position="234"/>
    </location>
</feature>
<dbReference type="InterPro" id="IPR011989">
    <property type="entry name" value="ARM-like"/>
</dbReference>
<proteinExistence type="predicted"/>
<gene>
    <name evidence="2" type="ORF">Ahy_B06g082790</name>
</gene>
<dbReference type="Proteomes" id="UP000289738">
    <property type="component" value="Chromosome B06"/>
</dbReference>
<reference evidence="2 3" key="1">
    <citation type="submission" date="2019-01" db="EMBL/GenBank/DDBJ databases">
        <title>Sequencing of cultivated peanut Arachis hypogaea provides insights into genome evolution and oil improvement.</title>
        <authorList>
            <person name="Chen X."/>
        </authorList>
    </citation>
    <scope>NUCLEOTIDE SEQUENCE [LARGE SCALE GENOMIC DNA]</scope>
    <source>
        <strain evidence="3">cv. Fuhuasheng</strain>
        <tissue evidence="2">Leaves</tissue>
    </source>
</reference>
<accession>A0A444YP37</accession>
<sequence length="282" mass="31249">MLVPTSVVFIHESAAGSGRKRLVASPSSSAPDASLAAAVKIRFLGILADILKSLGDNKKHMRECALNTLDLWLAAVHLDKMVPYITIALMDSKLGAEGRKDLFDWLSRQLSVQSSFAKAAQLLKPASAAMTIMQELVEHYSAKGWLQRVEQCVLHMDISSLDFNQVVRLCQEHGLYSALVYLFNKGLNDYRAPLEELFEVLQNSQKDSAVAVGYRMLVNLKYCFTGLAFAQGRGTIPPKIKPLLYNKHDFKFTVLINVHWNHPGVEAFLQNSSGRSSLLGES</sequence>
<dbReference type="GO" id="GO:0034058">
    <property type="term" value="P:endosomal vesicle fusion"/>
    <property type="evidence" value="ECO:0007669"/>
    <property type="project" value="TreeGrafter"/>
</dbReference>
<dbReference type="Pfam" id="PF12816">
    <property type="entry name" value="TPR_Vps8"/>
    <property type="match status" value="1"/>
</dbReference>
<dbReference type="InterPro" id="IPR045111">
    <property type="entry name" value="Vps41/Vps8"/>
</dbReference>
<dbReference type="PANTHER" id="PTHR12616:SF8">
    <property type="entry name" value="VACUOLAR PROTEIN SORTING-ASSOCIATED PROTEIN 8 HOMOLOG"/>
    <property type="match status" value="1"/>
</dbReference>
<dbReference type="STRING" id="3818.A0A444YP37"/>
<evidence type="ECO:0000313" key="2">
    <source>
        <dbReference type="EMBL" id="RYR03662.1"/>
    </source>
</evidence>
<keyword evidence="3" id="KW-1185">Reference proteome</keyword>
<dbReference type="AlphaFoldDB" id="A0A444YP37"/>
<dbReference type="GO" id="GO:0005770">
    <property type="term" value="C:late endosome"/>
    <property type="evidence" value="ECO:0007669"/>
    <property type="project" value="TreeGrafter"/>
</dbReference>
<dbReference type="GO" id="GO:0030897">
    <property type="term" value="C:HOPS complex"/>
    <property type="evidence" value="ECO:0007669"/>
    <property type="project" value="TreeGrafter"/>
</dbReference>
<name>A0A444YP37_ARAHY</name>
<comment type="caution">
    <text evidence="2">The sequence shown here is derived from an EMBL/GenBank/DDBJ whole genome shotgun (WGS) entry which is preliminary data.</text>
</comment>
<evidence type="ECO:0000259" key="1">
    <source>
        <dbReference type="Pfam" id="PF12816"/>
    </source>
</evidence>
<protein>
    <recommendedName>
        <fullName evidence="1">Vacuolar protein sorting-associated protein 8 central domain-containing protein</fullName>
    </recommendedName>
</protein>
<dbReference type="GO" id="GO:0006623">
    <property type="term" value="P:protein targeting to vacuole"/>
    <property type="evidence" value="ECO:0007669"/>
    <property type="project" value="InterPro"/>
</dbReference>
<evidence type="ECO:0000313" key="3">
    <source>
        <dbReference type="Proteomes" id="UP000289738"/>
    </source>
</evidence>
<dbReference type="InterPro" id="IPR025941">
    <property type="entry name" value="Vps8_central_dom"/>
</dbReference>